<comment type="caution">
    <text evidence="2">The sequence shown here is derived from an EMBL/GenBank/DDBJ whole genome shotgun (WGS) entry which is preliminary data.</text>
</comment>
<name>A0ABD3CWI3_9LAMI</name>
<organism evidence="2 3">
    <name type="scientific">Castilleja foliolosa</name>
    <dbReference type="NCBI Taxonomy" id="1961234"/>
    <lineage>
        <taxon>Eukaryota</taxon>
        <taxon>Viridiplantae</taxon>
        <taxon>Streptophyta</taxon>
        <taxon>Embryophyta</taxon>
        <taxon>Tracheophyta</taxon>
        <taxon>Spermatophyta</taxon>
        <taxon>Magnoliopsida</taxon>
        <taxon>eudicotyledons</taxon>
        <taxon>Gunneridae</taxon>
        <taxon>Pentapetalae</taxon>
        <taxon>asterids</taxon>
        <taxon>lamiids</taxon>
        <taxon>Lamiales</taxon>
        <taxon>Orobanchaceae</taxon>
        <taxon>Pedicularideae</taxon>
        <taxon>Castillejinae</taxon>
        <taxon>Castilleja</taxon>
    </lineage>
</organism>
<reference evidence="3" key="1">
    <citation type="journal article" date="2024" name="IScience">
        <title>Strigolactones Initiate the Formation of Haustorium-like Structures in Castilleja.</title>
        <authorList>
            <person name="Buerger M."/>
            <person name="Peterson D."/>
            <person name="Chory J."/>
        </authorList>
    </citation>
    <scope>NUCLEOTIDE SEQUENCE [LARGE SCALE GENOMIC DNA]</scope>
</reference>
<dbReference type="PANTHER" id="PTHR12654">
    <property type="entry name" value="BILE ACID BETA-GLUCOSIDASE-RELATED"/>
    <property type="match status" value="1"/>
</dbReference>
<dbReference type="SUPFAM" id="SSF48208">
    <property type="entry name" value="Six-hairpin glycosidases"/>
    <property type="match status" value="1"/>
</dbReference>
<protein>
    <recommendedName>
        <fullName evidence="1">Glycosyl-hydrolase family 116 catalytic region domain-containing protein</fullName>
    </recommendedName>
</protein>
<dbReference type="EMBL" id="JAVIJP010000028">
    <property type="protein sequence ID" value="KAL3634371.1"/>
    <property type="molecule type" value="Genomic_DNA"/>
</dbReference>
<accession>A0ABD3CWI3</accession>
<sequence length="208" mass="22755">MAVQLGDEAFAEKCRGKFVKAKAVFEEKLWNGSYFNYDSGSSSNSKSIQADQLAGQWYTAASGLPDLFAEFKIRSALEKVYDFNVMEVRGGRMGAVNGMHPSGKVDETCMQSREIWTGVTYGAAATMIHAGMKEQAFATAEGIFIACWSEEGFGWALSTNKSMLEAPNIDAMDRTRDTVNSLNDETGVKKKTANKARCFGNAVFHCSC</sequence>
<dbReference type="PANTHER" id="PTHR12654:SF0">
    <property type="entry name" value="NON-LYSOSOMAL GLUCOSYLCERAMIDASE"/>
    <property type="match status" value="1"/>
</dbReference>
<keyword evidence="3" id="KW-1185">Reference proteome</keyword>
<dbReference type="InterPro" id="IPR008928">
    <property type="entry name" value="6-hairpin_glycosidase_sf"/>
</dbReference>
<evidence type="ECO:0000313" key="2">
    <source>
        <dbReference type="EMBL" id="KAL3634371.1"/>
    </source>
</evidence>
<dbReference type="Gene3D" id="1.50.10.10">
    <property type="match status" value="1"/>
</dbReference>
<feature type="domain" description="Glycosyl-hydrolase family 116 catalytic region" evidence="1">
    <location>
        <begin position="1"/>
        <end position="155"/>
    </location>
</feature>
<evidence type="ECO:0000313" key="3">
    <source>
        <dbReference type="Proteomes" id="UP001632038"/>
    </source>
</evidence>
<gene>
    <name evidence="2" type="ORF">CASFOL_021425</name>
</gene>
<dbReference type="InterPro" id="IPR012341">
    <property type="entry name" value="6hp_glycosidase-like_sf"/>
</dbReference>
<dbReference type="InterPro" id="IPR052566">
    <property type="entry name" value="Non-lysos_glucosylceramidase"/>
</dbReference>
<dbReference type="AlphaFoldDB" id="A0ABD3CWI3"/>
<evidence type="ECO:0000259" key="1">
    <source>
        <dbReference type="Pfam" id="PF04685"/>
    </source>
</evidence>
<dbReference type="Proteomes" id="UP001632038">
    <property type="component" value="Unassembled WGS sequence"/>
</dbReference>
<dbReference type="InterPro" id="IPR006775">
    <property type="entry name" value="GH116_catalytic"/>
</dbReference>
<dbReference type="Pfam" id="PF04685">
    <property type="entry name" value="DUF608"/>
    <property type="match status" value="1"/>
</dbReference>
<proteinExistence type="predicted"/>